<proteinExistence type="predicted"/>
<dbReference type="Proteomes" id="UP000188318">
    <property type="component" value="Unassembled WGS sequence"/>
</dbReference>
<dbReference type="EMBL" id="KV907504">
    <property type="protein sequence ID" value="OOF93459.1"/>
    <property type="molecule type" value="Genomic_DNA"/>
</dbReference>
<reference evidence="2" key="1">
    <citation type="journal article" date="2017" name="Genome Biol.">
        <title>Comparative genomics reveals high biological diversity and specific adaptations in the industrially and medically important fungal genus Aspergillus.</title>
        <authorList>
            <person name="de Vries R.P."/>
            <person name="Riley R."/>
            <person name="Wiebenga A."/>
            <person name="Aguilar-Osorio G."/>
            <person name="Amillis S."/>
            <person name="Uchima C.A."/>
            <person name="Anderluh G."/>
            <person name="Asadollahi M."/>
            <person name="Askin M."/>
            <person name="Barry K."/>
            <person name="Battaglia E."/>
            <person name="Bayram O."/>
            <person name="Benocci T."/>
            <person name="Braus-Stromeyer S.A."/>
            <person name="Caldana C."/>
            <person name="Canovas D."/>
            <person name="Cerqueira G.C."/>
            <person name="Chen F."/>
            <person name="Chen W."/>
            <person name="Choi C."/>
            <person name="Clum A."/>
            <person name="Dos Santos R.A."/>
            <person name="Damasio A.R."/>
            <person name="Diallinas G."/>
            <person name="Emri T."/>
            <person name="Fekete E."/>
            <person name="Flipphi M."/>
            <person name="Freyberg S."/>
            <person name="Gallo A."/>
            <person name="Gournas C."/>
            <person name="Habgood R."/>
            <person name="Hainaut M."/>
            <person name="Harispe M.L."/>
            <person name="Henrissat B."/>
            <person name="Hilden K.S."/>
            <person name="Hope R."/>
            <person name="Hossain A."/>
            <person name="Karabika E."/>
            <person name="Karaffa L."/>
            <person name="Karanyi Z."/>
            <person name="Krasevec N."/>
            <person name="Kuo A."/>
            <person name="Kusch H."/>
            <person name="LaButti K."/>
            <person name="Lagendijk E.L."/>
            <person name="Lapidus A."/>
            <person name="Levasseur A."/>
            <person name="Lindquist E."/>
            <person name="Lipzen A."/>
            <person name="Logrieco A.F."/>
            <person name="MacCabe A."/>
            <person name="Maekelae M.R."/>
            <person name="Malavazi I."/>
            <person name="Melin P."/>
            <person name="Meyer V."/>
            <person name="Mielnichuk N."/>
            <person name="Miskei M."/>
            <person name="Molnar A.P."/>
            <person name="Mule G."/>
            <person name="Ngan C.Y."/>
            <person name="Orejas M."/>
            <person name="Orosz E."/>
            <person name="Ouedraogo J.P."/>
            <person name="Overkamp K.M."/>
            <person name="Park H.-S."/>
            <person name="Perrone G."/>
            <person name="Piumi F."/>
            <person name="Punt P.J."/>
            <person name="Ram A.F."/>
            <person name="Ramon A."/>
            <person name="Rauscher S."/>
            <person name="Record E."/>
            <person name="Riano-Pachon D.M."/>
            <person name="Robert V."/>
            <person name="Roehrig J."/>
            <person name="Ruller R."/>
            <person name="Salamov A."/>
            <person name="Salih N.S."/>
            <person name="Samson R.A."/>
            <person name="Sandor E."/>
            <person name="Sanguinetti M."/>
            <person name="Schuetze T."/>
            <person name="Sepcic K."/>
            <person name="Shelest E."/>
            <person name="Sherlock G."/>
            <person name="Sophianopoulou V."/>
            <person name="Squina F.M."/>
            <person name="Sun H."/>
            <person name="Susca A."/>
            <person name="Todd R.B."/>
            <person name="Tsang A."/>
            <person name="Unkles S.E."/>
            <person name="van de Wiele N."/>
            <person name="van Rossen-Uffink D."/>
            <person name="Oliveira J.V."/>
            <person name="Vesth T.C."/>
            <person name="Visser J."/>
            <person name="Yu J.-H."/>
            <person name="Zhou M."/>
            <person name="Andersen M.R."/>
            <person name="Archer D.B."/>
            <person name="Baker S.E."/>
            <person name="Benoit I."/>
            <person name="Brakhage A.A."/>
            <person name="Braus G.H."/>
            <person name="Fischer R."/>
            <person name="Frisvad J.C."/>
            <person name="Goldman G.H."/>
            <person name="Houbraken J."/>
            <person name="Oakley B."/>
            <person name="Pocsi I."/>
            <person name="Scazzocchio C."/>
            <person name="Seiboth B."/>
            <person name="vanKuyk P.A."/>
            <person name="Wortman J."/>
            <person name="Dyer P.S."/>
            <person name="Grigoriev I.V."/>
        </authorList>
    </citation>
    <scope>NUCLEOTIDE SEQUENCE [LARGE SCALE GENOMIC DNA]</scope>
    <source>
        <strain evidence="2">ITEM 5010</strain>
    </source>
</reference>
<name>A0A1R3RG60_ASPC5</name>
<accession>A0A1R3RG60</accession>
<organism evidence="1 2">
    <name type="scientific">Aspergillus carbonarius (strain ITEM 5010)</name>
    <dbReference type="NCBI Taxonomy" id="602072"/>
    <lineage>
        <taxon>Eukaryota</taxon>
        <taxon>Fungi</taxon>
        <taxon>Dikarya</taxon>
        <taxon>Ascomycota</taxon>
        <taxon>Pezizomycotina</taxon>
        <taxon>Eurotiomycetes</taxon>
        <taxon>Eurotiomycetidae</taxon>
        <taxon>Eurotiales</taxon>
        <taxon>Aspergillaceae</taxon>
        <taxon>Aspergillus</taxon>
        <taxon>Aspergillus subgen. Circumdati</taxon>
    </lineage>
</organism>
<dbReference type="VEuPathDB" id="FungiDB:ASPCADRAFT_209412"/>
<evidence type="ECO:0000313" key="2">
    <source>
        <dbReference type="Proteomes" id="UP000188318"/>
    </source>
</evidence>
<evidence type="ECO:0000313" key="1">
    <source>
        <dbReference type="EMBL" id="OOF93459.1"/>
    </source>
</evidence>
<protein>
    <submittedName>
        <fullName evidence="1">Uncharacterized protein</fullName>
    </submittedName>
</protein>
<gene>
    <name evidence="1" type="ORF">ASPCADRAFT_209412</name>
</gene>
<dbReference type="AlphaFoldDB" id="A0A1R3RG60"/>
<sequence length="51" mass="5435">MGISCDKNPGLGCDTLYEGFGCTSTLAVKASRRVTLKEKVRLGKKTLMADA</sequence>
<keyword evidence="2" id="KW-1185">Reference proteome</keyword>